<gene>
    <name evidence="6" type="ORF">CBF27_09390</name>
</gene>
<dbReference type="PANTHER" id="PTHR33798:SF5">
    <property type="entry name" value="FLAVIN REDUCTASE LIKE DOMAIN-CONTAINING PROTEIN"/>
    <property type="match status" value="1"/>
</dbReference>
<organism evidence="6 7">
    <name type="scientific">Vagococcus acidifermentans</name>
    <dbReference type="NCBI Taxonomy" id="564710"/>
    <lineage>
        <taxon>Bacteria</taxon>
        <taxon>Bacillati</taxon>
        <taxon>Bacillota</taxon>
        <taxon>Bacilli</taxon>
        <taxon>Lactobacillales</taxon>
        <taxon>Enterococcaceae</taxon>
        <taxon>Vagococcus</taxon>
    </lineage>
</organism>
<evidence type="ECO:0000256" key="2">
    <source>
        <dbReference type="ARBA" id="ARBA00022630"/>
    </source>
</evidence>
<dbReference type="GO" id="GO:0016646">
    <property type="term" value="F:oxidoreductase activity, acting on the CH-NH group of donors, NAD or NADP as acceptor"/>
    <property type="evidence" value="ECO:0007669"/>
    <property type="project" value="UniProtKB-ARBA"/>
</dbReference>
<dbReference type="Pfam" id="PF01613">
    <property type="entry name" value="Flavin_Reduct"/>
    <property type="match status" value="1"/>
</dbReference>
<dbReference type="Gene3D" id="2.30.110.10">
    <property type="entry name" value="Electron Transport, Fmn-binding Protein, Chain A"/>
    <property type="match status" value="1"/>
</dbReference>
<keyword evidence="3" id="KW-0288">FMN</keyword>
<evidence type="ECO:0000313" key="6">
    <source>
        <dbReference type="EMBL" id="RSU10898.1"/>
    </source>
</evidence>
<name>A0A430AS62_9ENTE</name>
<comment type="cofactor">
    <cofactor evidence="1">
        <name>FMN</name>
        <dbReference type="ChEBI" id="CHEBI:58210"/>
    </cofactor>
</comment>
<reference evidence="6 7" key="1">
    <citation type="submission" date="2017-05" db="EMBL/GenBank/DDBJ databases">
        <title>Vagococcus spp. assemblies.</title>
        <authorList>
            <person name="Gulvik C.A."/>
        </authorList>
    </citation>
    <scope>NUCLEOTIDE SEQUENCE [LARGE SCALE GENOMIC DNA]</scope>
    <source>
        <strain evidence="6 7">LMG 24798</strain>
    </source>
</reference>
<dbReference type="SUPFAM" id="SSF50475">
    <property type="entry name" value="FMN-binding split barrel"/>
    <property type="match status" value="1"/>
</dbReference>
<dbReference type="RefSeq" id="WP_126814047.1">
    <property type="nucleotide sequence ID" value="NZ_NGKC01000010.1"/>
</dbReference>
<dbReference type="GO" id="GO:0010181">
    <property type="term" value="F:FMN binding"/>
    <property type="evidence" value="ECO:0007669"/>
    <property type="project" value="InterPro"/>
</dbReference>
<dbReference type="SMART" id="SM00903">
    <property type="entry name" value="Flavin_Reduct"/>
    <property type="match status" value="1"/>
</dbReference>
<accession>A0A430AS62</accession>
<dbReference type="InterPro" id="IPR002563">
    <property type="entry name" value="Flavin_Rdtase-like_dom"/>
</dbReference>
<sequence length="207" mass="23247">MHQFSFHTLTKKQQYKFLSGSVVPRPIAWITTLKPDGQTVNVAPFSFFNLVSDQVPLFSVTFTRKDGKPKDTAVHLKETGEAVIHIVSEKNTAEMNQTAASLPMTESELSLVDLQMEPSKHVSVPGIKEAAIRFEGKVYQYVPVYNREQTAVVSDMFLIEALEVYLSEEVYDADKQYVLAENLLPVGRLAGNEYVKFGEKFALARPD</sequence>
<feature type="domain" description="Flavin reductase like" evidence="5">
    <location>
        <begin position="20"/>
        <end position="179"/>
    </location>
</feature>
<keyword evidence="7" id="KW-1185">Reference proteome</keyword>
<evidence type="ECO:0000256" key="4">
    <source>
        <dbReference type="ARBA" id="ARBA00038054"/>
    </source>
</evidence>
<dbReference type="EMBL" id="NGKC01000010">
    <property type="protein sequence ID" value="RSU10898.1"/>
    <property type="molecule type" value="Genomic_DNA"/>
</dbReference>
<dbReference type="Proteomes" id="UP000286773">
    <property type="component" value="Unassembled WGS sequence"/>
</dbReference>
<dbReference type="PANTHER" id="PTHR33798">
    <property type="entry name" value="FLAVOPROTEIN OXYGENASE"/>
    <property type="match status" value="1"/>
</dbReference>
<evidence type="ECO:0000256" key="3">
    <source>
        <dbReference type="ARBA" id="ARBA00022643"/>
    </source>
</evidence>
<dbReference type="AlphaFoldDB" id="A0A430AS62"/>
<evidence type="ECO:0000256" key="1">
    <source>
        <dbReference type="ARBA" id="ARBA00001917"/>
    </source>
</evidence>
<protein>
    <recommendedName>
        <fullName evidence="5">Flavin reductase like domain-containing protein</fullName>
    </recommendedName>
</protein>
<comment type="similarity">
    <text evidence="4">Belongs to the flavoredoxin family.</text>
</comment>
<proteinExistence type="inferred from homology"/>
<comment type="caution">
    <text evidence="6">The sequence shown here is derived from an EMBL/GenBank/DDBJ whole genome shotgun (WGS) entry which is preliminary data.</text>
</comment>
<dbReference type="OrthoDB" id="9794638at2"/>
<dbReference type="InterPro" id="IPR012349">
    <property type="entry name" value="Split_barrel_FMN-bd"/>
</dbReference>
<evidence type="ECO:0000313" key="7">
    <source>
        <dbReference type="Proteomes" id="UP000286773"/>
    </source>
</evidence>
<keyword evidence="2" id="KW-0285">Flavoprotein</keyword>
<evidence type="ECO:0000259" key="5">
    <source>
        <dbReference type="SMART" id="SM00903"/>
    </source>
</evidence>